<dbReference type="Proteomes" id="UP001153714">
    <property type="component" value="Chromosome 18"/>
</dbReference>
<reference evidence="2" key="2">
    <citation type="submission" date="2022-10" db="EMBL/GenBank/DDBJ databases">
        <authorList>
            <consortium name="ENA_rothamsted_submissions"/>
            <consortium name="culmorum"/>
            <person name="King R."/>
        </authorList>
    </citation>
    <scope>NUCLEOTIDE SEQUENCE</scope>
</reference>
<dbReference type="EMBL" id="OU893349">
    <property type="protein sequence ID" value="CAG9788004.1"/>
    <property type="molecule type" value="Genomic_DNA"/>
</dbReference>
<dbReference type="AlphaFoldDB" id="A0A9N9R2A0"/>
<evidence type="ECO:0000256" key="1">
    <source>
        <dbReference type="SAM" id="MobiDB-lite"/>
    </source>
</evidence>
<sequence length="264" mass="27375">MLTSGPTCVCAEARRRLAEWREFSVEAPWRAAVVQRRARRLLRLRARIGPPHATDFRGFESSQLDIGGFGGWSREEVAEAAGAAVEAAVAAVAAGALAETTGAAEGAGADSDDDGFFEQSSLGDSDTSRIDDTILLPPTTANTPSGGIDDSYLDVYVCVGVSLQVSWQADVAARAAAAAARALDVRAEAARVLRALPRAGAPAAAATLLRDTARHPHEANAGNVEIVPGPPLTLDSFSVRLVTADPRLYCAAPAPDPGPGPSPR</sequence>
<evidence type="ECO:0000313" key="2">
    <source>
        <dbReference type="EMBL" id="CAG9788004.1"/>
    </source>
</evidence>
<gene>
    <name evidence="2" type="ORF">DIATSA_LOCUS5847</name>
</gene>
<accession>A0A9N9R2A0</accession>
<proteinExistence type="predicted"/>
<evidence type="ECO:0000313" key="3">
    <source>
        <dbReference type="Proteomes" id="UP001153714"/>
    </source>
</evidence>
<dbReference type="OrthoDB" id="10038475at2759"/>
<reference evidence="2" key="1">
    <citation type="submission" date="2021-12" db="EMBL/GenBank/DDBJ databases">
        <authorList>
            <person name="King R."/>
        </authorList>
    </citation>
    <scope>NUCLEOTIDE SEQUENCE</scope>
</reference>
<keyword evidence="3" id="KW-1185">Reference proteome</keyword>
<name>A0A9N9R2A0_9NEOP</name>
<organism evidence="2 3">
    <name type="scientific">Diatraea saccharalis</name>
    <name type="common">sugarcane borer</name>
    <dbReference type="NCBI Taxonomy" id="40085"/>
    <lineage>
        <taxon>Eukaryota</taxon>
        <taxon>Metazoa</taxon>
        <taxon>Ecdysozoa</taxon>
        <taxon>Arthropoda</taxon>
        <taxon>Hexapoda</taxon>
        <taxon>Insecta</taxon>
        <taxon>Pterygota</taxon>
        <taxon>Neoptera</taxon>
        <taxon>Endopterygota</taxon>
        <taxon>Lepidoptera</taxon>
        <taxon>Glossata</taxon>
        <taxon>Ditrysia</taxon>
        <taxon>Pyraloidea</taxon>
        <taxon>Crambidae</taxon>
        <taxon>Crambinae</taxon>
        <taxon>Diatraea</taxon>
    </lineage>
</organism>
<protein>
    <submittedName>
        <fullName evidence="2">Uncharacterized protein</fullName>
    </submittedName>
</protein>
<feature type="region of interest" description="Disordered" evidence="1">
    <location>
        <begin position="104"/>
        <end position="142"/>
    </location>
</feature>